<dbReference type="GO" id="GO:0046952">
    <property type="term" value="P:ketone body catabolic process"/>
    <property type="evidence" value="ECO:0007669"/>
    <property type="project" value="InterPro"/>
</dbReference>
<dbReference type="InterPro" id="IPR037171">
    <property type="entry name" value="NagB/RpiA_transferase-like"/>
</dbReference>
<dbReference type="PROSITE" id="PS01273">
    <property type="entry name" value="COA_TRANSF_1"/>
    <property type="match status" value="1"/>
</dbReference>
<evidence type="ECO:0000256" key="8">
    <source>
        <dbReference type="PIRNR" id="PIRNR000858"/>
    </source>
</evidence>
<dbReference type="SMART" id="SM00882">
    <property type="entry name" value="CoA_trans"/>
    <property type="match status" value="2"/>
</dbReference>
<dbReference type="NCBIfam" id="TIGR02428">
    <property type="entry name" value="pcaJ_scoB_fam"/>
    <property type="match status" value="1"/>
</dbReference>
<evidence type="ECO:0000256" key="7">
    <source>
        <dbReference type="ARBA" id="ARBA00054372"/>
    </source>
</evidence>
<accession>A0A8I6RSD1</accession>
<dbReference type="Pfam" id="PF01144">
    <property type="entry name" value="CoA_trans"/>
    <property type="match status" value="2"/>
</dbReference>
<keyword evidence="6 8" id="KW-0496">Mitochondrion</keyword>
<dbReference type="RefSeq" id="XP_014250684.1">
    <property type="nucleotide sequence ID" value="XM_014395198.2"/>
</dbReference>
<dbReference type="PIRSF" id="PIRSF000858">
    <property type="entry name" value="SCOT-t"/>
    <property type="match status" value="1"/>
</dbReference>
<dbReference type="UniPathway" id="UPA00929">
    <property type="reaction ID" value="UER00894"/>
</dbReference>
<reference evidence="10" key="1">
    <citation type="submission" date="2022-01" db="UniProtKB">
        <authorList>
            <consortium name="EnsemblMetazoa"/>
        </authorList>
    </citation>
    <scope>IDENTIFICATION</scope>
</reference>
<sequence>MLYRRFGLILKGGCRIFDPAKVARCSYSSIISPLSPHEVQERRIRSSKKVFESAVEAVKDIPNGATILFGGFGLCGIPENLIAALLEVGTKDLTIVSNNAGVADFGLGLLLKEHRVKKVIASYVGENSELERQFLQGELEMELTPQGTLAERIRAGGAGIPAFFTPTAFGTLVQEGGAPLKYGPGGKGIEKSSSRRETRQFEGKNYVMETAITADWALIKGYQCDHEGNTIFRMSARNFNPVMGRAAKKTIVECEEVHPTGKISPDAVHLPGIFVNRIIKGKSYQKRIEKVTVQKKTSSAVVETPAAKMRQRIIKRAALEFKDGMYANLGIGIPMLASNYIPKGIKVILQSENGILGLGAAPETREECDPDLINAGKETVTVLPGASFFGSEESFAMIRGGHLDLTILGAMEVSRYGDLANWMIPGKLVKGMGGAMDLVAAPGTKVVIVMEHNSKEGGFKIVEECKLPLTGKNVVDMIITEKAVFNVHPEDGLTLIELAEGVELPELITTTGCEFRVAENLKKMQQIDC</sequence>
<dbReference type="FunFam" id="3.40.1080.10:FF:000001">
    <property type="entry name" value="Succinyl-coa:3-ketoacid-coenzyme a transferase subunit b"/>
    <property type="match status" value="1"/>
</dbReference>
<comment type="similarity">
    <text evidence="3 8">Belongs to the 3-oxoacid CoA-transferase family.</text>
</comment>
<dbReference type="KEGG" id="clec:106667319"/>
<evidence type="ECO:0000256" key="5">
    <source>
        <dbReference type="ARBA" id="ARBA00022946"/>
    </source>
</evidence>
<evidence type="ECO:0000256" key="9">
    <source>
        <dbReference type="PIRSR" id="PIRSR000858-1"/>
    </source>
</evidence>
<evidence type="ECO:0000256" key="4">
    <source>
        <dbReference type="ARBA" id="ARBA00022679"/>
    </source>
</evidence>
<dbReference type="FunFam" id="3.40.1080.10:FF:000002">
    <property type="entry name" value="Succinyl-CoA:3-ketoacid-coenzyme A transferase, mitochondrial"/>
    <property type="match status" value="1"/>
</dbReference>
<dbReference type="EC" id="2.8.3.5" evidence="8"/>
<dbReference type="GO" id="GO:0008260">
    <property type="term" value="F:succinyl-CoA:3-oxo-acid CoA-transferase activity"/>
    <property type="evidence" value="ECO:0007669"/>
    <property type="project" value="UniProtKB-EC"/>
</dbReference>
<dbReference type="PANTHER" id="PTHR13707">
    <property type="entry name" value="KETOACID-COENZYME A TRANSFERASE"/>
    <property type="match status" value="1"/>
</dbReference>
<dbReference type="InterPro" id="IPR004164">
    <property type="entry name" value="CoA_transf_AS"/>
</dbReference>
<evidence type="ECO:0000313" key="11">
    <source>
        <dbReference type="Proteomes" id="UP000494040"/>
    </source>
</evidence>
<feature type="active site" description="5-glutamyl coenzyme A thioester intermediate" evidence="9">
    <location>
        <position position="352"/>
    </location>
</feature>
<evidence type="ECO:0000256" key="1">
    <source>
        <dbReference type="ARBA" id="ARBA00004173"/>
    </source>
</evidence>
<dbReference type="InterPro" id="IPR012791">
    <property type="entry name" value="3-oxoacid_CoA-transf_B"/>
</dbReference>
<dbReference type="PANTHER" id="PTHR13707:SF23">
    <property type="entry name" value="SUCCINYL-COA:3-KETOACID-COENZYME A TRANSFERASE"/>
    <property type="match status" value="1"/>
</dbReference>
<dbReference type="InterPro" id="IPR014388">
    <property type="entry name" value="3-oxoacid_CoA-transferase"/>
</dbReference>
<dbReference type="EnsemblMetazoa" id="XM_014395198.2">
    <property type="protein sequence ID" value="XP_014250684.1"/>
    <property type="gene ID" value="LOC106667319"/>
</dbReference>
<dbReference type="EnsemblMetazoa" id="XM_014395199.2">
    <property type="protein sequence ID" value="XP_014250685.1"/>
    <property type="gene ID" value="LOC106667319"/>
</dbReference>
<dbReference type="OMA" id="VKTMGQI"/>
<dbReference type="GeneID" id="106667319"/>
<dbReference type="RefSeq" id="XP_014250686.1">
    <property type="nucleotide sequence ID" value="XM_014395200.2"/>
</dbReference>
<dbReference type="Gene3D" id="3.40.1080.10">
    <property type="entry name" value="Glutaconate Coenzyme A-transferase"/>
    <property type="match status" value="2"/>
</dbReference>
<proteinExistence type="inferred from homology"/>
<evidence type="ECO:0000256" key="3">
    <source>
        <dbReference type="ARBA" id="ARBA00007154"/>
    </source>
</evidence>
<dbReference type="InterPro" id="IPR012792">
    <property type="entry name" value="3-oxoacid_CoA-transf_A"/>
</dbReference>
<comment type="subcellular location">
    <subcellularLocation>
        <location evidence="1">Mitochondrion</location>
    </subcellularLocation>
</comment>
<dbReference type="InterPro" id="IPR004163">
    <property type="entry name" value="CoA_transf_BS"/>
</dbReference>
<keyword evidence="11" id="KW-1185">Reference proteome</keyword>
<comment type="function">
    <text evidence="7 8">Key enzyme for ketone body catabolism. Transfers the CoA moiety from succinate to acetoacetate. Formation of the enzyme-CoA intermediate proceeds via an unstable anhydride species formed between the carboxylate groups of the enzyme and substrate.</text>
</comment>
<keyword evidence="4 8" id="KW-0808">Transferase</keyword>
<name>A0A8I6RSD1_CIMLE</name>
<dbReference type="OrthoDB" id="1933379at2759"/>
<dbReference type="RefSeq" id="XP_014250685.1">
    <property type="nucleotide sequence ID" value="XM_014395199.2"/>
</dbReference>
<dbReference type="NCBIfam" id="TIGR02429">
    <property type="entry name" value="pcaI_scoA_fam"/>
    <property type="match status" value="1"/>
</dbReference>
<evidence type="ECO:0000313" key="10">
    <source>
        <dbReference type="EnsemblMetazoa" id="XP_014250684.1"/>
    </source>
</evidence>
<evidence type="ECO:0000256" key="6">
    <source>
        <dbReference type="ARBA" id="ARBA00023128"/>
    </source>
</evidence>
<protein>
    <recommendedName>
        <fullName evidence="8">Succinyl-CoA:3-ketoacid-coenzyme A transferase</fullName>
        <ecNumber evidence="8">2.8.3.5</ecNumber>
    </recommendedName>
</protein>
<comment type="catalytic activity">
    <reaction evidence="8">
        <text>a 3-oxo acid + succinyl-CoA = a 3-oxoacyl-CoA + succinate</text>
        <dbReference type="Rhea" id="RHEA:24564"/>
        <dbReference type="ChEBI" id="CHEBI:30031"/>
        <dbReference type="ChEBI" id="CHEBI:35973"/>
        <dbReference type="ChEBI" id="CHEBI:57292"/>
        <dbReference type="ChEBI" id="CHEBI:90726"/>
        <dbReference type="EC" id="2.8.3.5"/>
    </reaction>
</comment>
<dbReference type="AlphaFoldDB" id="A0A8I6RSD1"/>
<organism evidence="10 11">
    <name type="scientific">Cimex lectularius</name>
    <name type="common">Bed bug</name>
    <name type="synonym">Acanthia lectularia</name>
    <dbReference type="NCBI Taxonomy" id="79782"/>
    <lineage>
        <taxon>Eukaryota</taxon>
        <taxon>Metazoa</taxon>
        <taxon>Ecdysozoa</taxon>
        <taxon>Arthropoda</taxon>
        <taxon>Hexapoda</taxon>
        <taxon>Insecta</taxon>
        <taxon>Pterygota</taxon>
        <taxon>Neoptera</taxon>
        <taxon>Paraneoptera</taxon>
        <taxon>Hemiptera</taxon>
        <taxon>Heteroptera</taxon>
        <taxon>Panheteroptera</taxon>
        <taxon>Cimicomorpha</taxon>
        <taxon>Cimicidae</taxon>
        <taxon>Cimex</taxon>
    </lineage>
</organism>
<keyword evidence="5" id="KW-0809">Transit peptide</keyword>
<dbReference type="InterPro" id="IPR004165">
    <property type="entry name" value="CoA_trans_fam_I"/>
</dbReference>
<comment type="pathway">
    <text evidence="2 8">Ketone metabolism; succinyl-CoA degradation; acetoacetyl-CoA from succinyl-CoA: step 1/1.</text>
</comment>
<dbReference type="EnsemblMetazoa" id="XM_014395200.2">
    <property type="protein sequence ID" value="XP_014250686.1"/>
    <property type="gene ID" value="LOC106667319"/>
</dbReference>
<dbReference type="SUPFAM" id="SSF100950">
    <property type="entry name" value="NagB/RpiA/CoA transferase-like"/>
    <property type="match status" value="2"/>
</dbReference>
<dbReference type="CTD" id="38261"/>
<evidence type="ECO:0000256" key="2">
    <source>
        <dbReference type="ARBA" id="ARBA00004753"/>
    </source>
</evidence>
<dbReference type="Proteomes" id="UP000494040">
    <property type="component" value="Unassembled WGS sequence"/>
</dbReference>
<dbReference type="PROSITE" id="PS01274">
    <property type="entry name" value="COA_TRANSF_2"/>
    <property type="match status" value="1"/>
</dbReference>
<dbReference type="GO" id="GO:0005739">
    <property type="term" value="C:mitochondrion"/>
    <property type="evidence" value="ECO:0007669"/>
    <property type="project" value="UniProtKB-SubCell"/>
</dbReference>